<feature type="transmembrane region" description="Helical" evidence="1">
    <location>
        <begin position="98"/>
        <end position="116"/>
    </location>
</feature>
<dbReference type="AlphaFoldDB" id="A0A4P6EEQ2"/>
<name>A0A4P6EEQ2_9MICO</name>
<evidence type="ECO:0000313" key="3">
    <source>
        <dbReference type="Proteomes" id="UP000293995"/>
    </source>
</evidence>
<accession>A0A4P6EEQ2</accession>
<feature type="transmembrane region" description="Helical" evidence="1">
    <location>
        <begin position="9"/>
        <end position="30"/>
    </location>
</feature>
<proteinExistence type="predicted"/>
<organism evidence="2 3">
    <name type="scientific">Microbacterium protaetiae</name>
    <dbReference type="NCBI Taxonomy" id="2509458"/>
    <lineage>
        <taxon>Bacteria</taxon>
        <taxon>Bacillati</taxon>
        <taxon>Actinomycetota</taxon>
        <taxon>Actinomycetes</taxon>
        <taxon>Micrococcales</taxon>
        <taxon>Microbacteriaceae</taxon>
        <taxon>Microbacterium</taxon>
    </lineage>
</organism>
<gene>
    <name evidence="2" type="ORF">ET475_12235</name>
</gene>
<reference evidence="2 3" key="1">
    <citation type="submission" date="2019-01" db="EMBL/GenBank/DDBJ databases">
        <title>Genome sequencing of strain DFW100M-13.</title>
        <authorList>
            <person name="Heo J."/>
            <person name="Kim S.-J."/>
            <person name="Kim J.-S."/>
            <person name="Hong S.-B."/>
            <person name="Kwon S.-W."/>
        </authorList>
    </citation>
    <scope>NUCLEOTIDE SEQUENCE [LARGE SCALE GENOMIC DNA]</scope>
    <source>
        <strain evidence="2 3">DFW100M-13</strain>
    </source>
</reference>
<keyword evidence="1" id="KW-0812">Transmembrane</keyword>
<sequence length="134" mass="13440">MRTPPTARVAAIILGLQALGLVILVVWQVIALGEGESASLPSGIALIVLTLIGVVAVAAFAVAVVRGASWGRSGGIVVQLLILAVALGAATGGYAHPLIGLALAAVGVAGLVPLVLDVRRQAAERRAADDEARR</sequence>
<feature type="transmembrane region" description="Helical" evidence="1">
    <location>
        <begin position="76"/>
        <end position="92"/>
    </location>
</feature>
<keyword evidence="2" id="KW-0808">Transferase</keyword>
<dbReference type="RefSeq" id="WP_129390557.1">
    <property type="nucleotide sequence ID" value="NZ_CP035494.1"/>
</dbReference>
<feature type="transmembrane region" description="Helical" evidence="1">
    <location>
        <begin position="42"/>
        <end position="64"/>
    </location>
</feature>
<evidence type="ECO:0000256" key="1">
    <source>
        <dbReference type="SAM" id="Phobius"/>
    </source>
</evidence>
<dbReference type="GO" id="GO:0016301">
    <property type="term" value="F:kinase activity"/>
    <property type="evidence" value="ECO:0007669"/>
    <property type="project" value="UniProtKB-KW"/>
</dbReference>
<dbReference type="EMBL" id="CP035494">
    <property type="protein sequence ID" value="QAY60674.1"/>
    <property type="molecule type" value="Genomic_DNA"/>
</dbReference>
<evidence type="ECO:0000313" key="2">
    <source>
        <dbReference type="EMBL" id="QAY60674.1"/>
    </source>
</evidence>
<keyword evidence="1" id="KW-0472">Membrane</keyword>
<dbReference type="Proteomes" id="UP000293995">
    <property type="component" value="Chromosome"/>
</dbReference>
<keyword evidence="1" id="KW-1133">Transmembrane helix</keyword>
<protein>
    <submittedName>
        <fullName evidence="2">Histidine kinase</fullName>
    </submittedName>
</protein>
<keyword evidence="2" id="KW-0418">Kinase</keyword>
<keyword evidence="3" id="KW-1185">Reference proteome</keyword>
<dbReference type="KEGG" id="mprt:ET475_12235"/>